<evidence type="ECO:0000256" key="1">
    <source>
        <dbReference type="SAM" id="MobiDB-lite"/>
    </source>
</evidence>
<feature type="region of interest" description="Disordered" evidence="1">
    <location>
        <begin position="34"/>
        <end position="103"/>
    </location>
</feature>
<keyword evidence="2" id="KW-0472">Membrane</keyword>
<feature type="compositionally biased region" description="Low complexity" evidence="1">
    <location>
        <begin position="41"/>
        <end position="63"/>
    </location>
</feature>
<evidence type="ECO:0000256" key="2">
    <source>
        <dbReference type="SAM" id="Phobius"/>
    </source>
</evidence>
<dbReference type="Proteomes" id="UP000247476">
    <property type="component" value="Unassembled WGS sequence"/>
</dbReference>
<accession>A0A2V5K930</accession>
<evidence type="ECO:0000313" key="4">
    <source>
        <dbReference type="EMBL" id="PYI54584.1"/>
    </source>
</evidence>
<dbReference type="Pfam" id="PF14257">
    <property type="entry name" value="DUF4349"/>
    <property type="match status" value="1"/>
</dbReference>
<dbReference type="InterPro" id="IPR025645">
    <property type="entry name" value="DUF4349"/>
</dbReference>
<feature type="transmembrane region" description="Helical" evidence="2">
    <location>
        <begin position="305"/>
        <end position="330"/>
    </location>
</feature>
<protein>
    <submittedName>
        <fullName evidence="4">DUF4349 domain-containing protein</fullName>
    </submittedName>
</protein>
<dbReference type="AlphaFoldDB" id="A0A2V5K930"/>
<feature type="compositionally biased region" description="Low complexity" evidence="1">
    <location>
        <begin position="87"/>
        <end position="101"/>
    </location>
</feature>
<proteinExistence type="predicted"/>
<gene>
    <name evidence="4" type="ORF">DLM86_14080</name>
</gene>
<organism evidence="4 5">
    <name type="scientific">Paenibacillus flagellatus</name>
    <dbReference type="NCBI Taxonomy" id="2211139"/>
    <lineage>
        <taxon>Bacteria</taxon>
        <taxon>Bacillati</taxon>
        <taxon>Bacillota</taxon>
        <taxon>Bacilli</taxon>
        <taxon>Bacillales</taxon>
        <taxon>Paenibacillaceae</taxon>
        <taxon>Paenibacillus</taxon>
    </lineage>
</organism>
<comment type="caution">
    <text evidence="4">The sequence shown here is derived from an EMBL/GenBank/DDBJ whole genome shotgun (WGS) entry which is preliminary data.</text>
</comment>
<keyword evidence="2" id="KW-1133">Transmembrane helix</keyword>
<feature type="domain" description="DUF4349" evidence="3">
    <location>
        <begin position="112"/>
        <end position="324"/>
    </location>
</feature>
<keyword evidence="2" id="KW-0812">Transmembrane</keyword>
<name>A0A2V5K930_9BACL</name>
<evidence type="ECO:0000313" key="5">
    <source>
        <dbReference type="Proteomes" id="UP000247476"/>
    </source>
</evidence>
<dbReference type="EMBL" id="QJVJ01000005">
    <property type="protein sequence ID" value="PYI54584.1"/>
    <property type="molecule type" value="Genomic_DNA"/>
</dbReference>
<reference evidence="4 5" key="1">
    <citation type="submission" date="2018-05" db="EMBL/GenBank/DDBJ databases">
        <title>Paenibacillus flagellatus sp. nov., isolated from selenium mineral soil.</title>
        <authorList>
            <person name="Dai X."/>
        </authorList>
    </citation>
    <scope>NUCLEOTIDE SEQUENCE [LARGE SCALE GENOMIC DNA]</scope>
    <source>
        <strain evidence="4 5">DXL2</strain>
    </source>
</reference>
<evidence type="ECO:0000259" key="3">
    <source>
        <dbReference type="Pfam" id="PF14257"/>
    </source>
</evidence>
<keyword evidence="5" id="KW-1185">Reference proteome</keyword>
<feature type="region of interest" description="Disordered" evidence="1">
    <location>
        <begin position="349"/>
        <end position="372"/>
    </location>
</feature>
<sequence>MEGGIVLKRTIGGRQKLAATAACALLLGALAGCGSSEDKTSSGADASAPQASAAQQSVANRAADQAAPGTAAKQDAKSEGAAAAEKPQSGAGAGAQPPGGSVVDMAEAAPARQIIYKANVTMEVTDYGAAHTDINNLIHLSGGYLMQFSENRTDYEQSGTLVVKVPSNGFTGFLADLEKMKPKSIQRSVQGQDVTEEYVDLSSRLKAKETEEARLLSFMEKATKSDELVAFSSQLGSVQAQIEQIKGRMRYLEQNVAYSTIEIRLYQKIEKAKAASENVEDGFAGKLSKALGGGAGVVVGFFQALLIALAAALPVAAVLLVVGIPAFLVWRSRRKRAAEREERSRLIRLQNRDADGIPEGESASRADTGSDD</sequence>